<feature type="compositionally biased region" description="Polar residues" evidence="5">
    <location>
        <begin position="60"/>
        <end position="69"/>
    </location>
</feature>
<feature type="region of interest" description="Disordered" evidence="5">
    <location>
        <begin position="35"/>
        <end position="69"/>
    </location>
</feature>
<dbReference type="GeneTree" id="ENSGT00940000159493"/>
<dbReference type="SMART" id="SM00368">
    <property type="entry name" value="LRR_RI"/>
    <property type="match status" value="4"/>
</dbReference>
<dbReference type="PROSITE" id="PS50837">
    <property type="entry name" value="NACHT"/>
    <property type="match status" value="1"/>
</dbReference>
<dbReference type="GeneID" id="114656915"/>
<dbReference type="SUPFAM" id="SSF52540">
    <property type="entry name" value="P-loop containing nucleoside triphosphate hydrolases"/>
    <property type="match status" value="1"/>
</dbReference>
<dbReference type="InterPro" id="IPR001611">
    <property type="entry name" value="Leu-rich_rpt"/>
</dbReference>
<accession>A0A8C4SVG4</accession>
<dbReference type="Pfam" id="PF13516">
    <property type="entry name" value="LRR_6"/>
    <property type="match status" value="2"/>
</dbReference>
<evidence type="ECO:0000259" key="6">
    <source>
        <dbReference type="PROSITE" id="PS50837"/>
    </source>
</evidence>
<feature type="domain" description="NACHT" evidence="6">
    <location>
        <begin position="151"/>
        <end position="287"/>
    </location>
</feature>
<dbReference type="RefSeq" id="XP_051787915.1">
    <property type="nucleotide sequence ID" value="XM_051931955.1"/>
</dbReference>
<proteinExistence type="predicted"/>
<evidence type="ECO:0000313" key="8">
    <source>
        <dbReference type="Proteomes" id="UP000694620"/>
    </source>
</evidence>
<dbReference type="RefSeq" id="XP_051787914.1">
    <property type="nucleotide sequence ID" value="XM_051931954.1"/>
</dbReference>
<reference evidence="7" key="1">
    <citation type="submission" date="2021-06" db="EMBL/GenBank/DDBJ databases">
        <authorList>
            <consortium name="Wellcome Sanger Institute Data Sharing"/>
        </authorList>
    </citation>
    <scope>NUCLEOTIDE SEQUENCE [LARGE SCALE GENOMIC DNA]</scope>
</reference>
<dbReference type="AlphaFoldDB" id="A0A8C4SVG4"/>
<dbReference type="Pfam" id="PF05729">
    <property type="entry name" value="NACHT"/>
    <property type="match status" value="1"/>
</dbReference>
<dbReference type="Ensembl" id="ENSECRT00000020714.1">
    <property type="protein sequence ID" value="ENSECRP00000020277.1"/>
    <property type="gene ID" value="ENSECRG00000013629.1"/>
</dbReference>
<sequence length="954" mass="107101">MQACVWRPPQVVASLWRWGTPLNCRSAHFKPSRQTLRLESHGKSREQQLARHGGSVDRTFGSNSATSDPVQIHKQRLTLWFSHMPREEKQFGELFSPVAMHVDPLIVEAHPQQHGHKVTSIKDQALLSQQQPLSVAQLFDDLTGSELKHGQNVVLYGGVGTGKSTVVQKLVLDWCSGVALSQFGLVIPFSCEDLSVCTQAISLRKLVARKYLHLRDVPQLRGDSTSAHDVLFIFNGLEQMKLDFRISSTELCNNPDEPLSAAGILVNLLRKYLLPEASILVTSRMSALDMVPTKYVNHYVQIRGFGDIEQQRAYFTSRLGHGSEELMSLLYMNLQRESQLAAACFLPSYCWLTCAILHFLHFTDSHAPLCSLTGIYTGFLRLNFAGEILVAGASGPQQSISLMRYVVKTVGKVAYEGIRAKKTSFTDEELQEWLDTKSQTDEELQQLGVLRTDVLDFFIAHRLDGNSDETRHVFVIPTMQEYLAALYVVLGEKKTVLEVLGKEVSEAIGQVSEDLTTLLNILAKFLPLRVFAFFNLLKMFPSLYRRISGRSKGSIGHTMAKEMFKEEDLMNEDVLDQVEQSLLGVQGPAPREQQTKDSFELFPIFMGGLLAHSNRVLLEHMGCNIKSSSVIQIAHTLKKHLISSSQKKLPPEELVDFLFFLYEFQNQSFTAEVLRSHSRLNLSSVRMTPLKCFVLTSVMSTLPPTHLLDELDLSSCHLTPEGLLTLLPVLLRCRNVNLQFNNLHPVACEHIRSILLDSNCAIQSLHLCDNPLAEEGARILAETLVGSHSLKHLSLMHTDLGDGGAIALAAHLKDNTGLEELNVAYNSICDHASLKLVEACRDHPTLDRVHLYLNPVSETGKLALHSASQGNQGKVKMLVSVTQGENVSEYWEVILNIVKKNSATWDRARVQEHLQLFLRDLEGGRRTSRSIWKKGHFRRVEREVRDVLRRLGHD</sequence>
<dbReference type="PANTHER" id="PTHR24106">
    <property type="entry name" value="NACHT, LRR AND CARD DOMAINS-CONTAINING"/>
    <property type="match status" value="1"/>
</dbReference>
<evidence type="ECO:0000256" key="3">
    <source>
        <dbReference type="ARBA" id="ARBA00022741"/>
    </source>
</evidence>
<dbReference type="InterPro" id="IPR027417">
    <property type="entry name" value="P-loop_NTPase"/>
</dbReference>
<dbReference type="OrthoDB" id="120976at2759"/>
<dbReference type="GO" id="GO:0005524">
    <property type="term" value="F:ATP binding"/>
    <property type="evidence" value="ECO:0007669"/>
    <property type="project" value="UniProtKB-KW"/>
</dbReference>
<keyword evidence="1" id="KW-0433">Leucine-rich repeat</keyword>
<dbReference type="SUPFAM" id="SSF52047">
    <property type="entry name" value="RNI-like"/>
    <property type="match status" value="1"/>
</dbReference>
<evidence type="ECO:0000256" key="1">
    <source>
        <dbReference type="ARBA" id="ARBA00022614"/>
    </source>
</evidence>
<organism evidence="7 8">
    <name type="scientific">Erpetoichthys calabaricus</name>
    <name type="common">Rope fish</name>
    <name type="synonym">Calamoichthys calabaricus</name>
    <dbReference type="NCBI Taxonomy" id="27687"/>
    <lineage>
        <taxon>Eukaryota</taxon>
        <taxon>Metazoa</taxon>
        <taxon>Chordata</taxon>
        <taxon>Craniata</taxon>
        <taxon>Vertebrata</taxon>
        <taxon>Euteleostomi</taxon>
        <taxon>Actinopterygii</taxon>
        <taxon>Polypteriformes</taxon>
        <taxon>Polypteridae</taxon>
        <taxon>Erpetoichthys</taxon>
    </lineage>
</organism>
<dbReference type="InterPro" id="IPR032675">
    <property type="entry name" value="LRR_dom_sf"/>
</dbReference>
<evidence type="ECO:0000256" key="2">
    <source>
        <dbReference type="ARBA" id="ARBA00022737"/>
    </source>
</evidence>
<reference evidence="7" key="2">
    <citation type="submission" date="2025-08" db="UniProtKB">
        <authorList>
            <consortium name="Ensembl"/>
        </authorList>
    </citation>
    <scope>IDENTIFICATION</scope>
</reference>
<dbReference type="RefSeq" id="XP_051787913.1">
    <property type="nucleotide sequence ID" value="XM_051931953.1"/>
</dbReference>
<gene>
    <name evidence="7" type="primary">NLRX1</name>
    <name evidence="7" type="synonym">nlrx1</name>
</gene>
<keyword evidence="3" id="KW-0547">Nucleotide-binding</keyword>
<evidence type="ECO:0000256" key="4">
    <source>
        <dbReference type="ARBA" id="ARBA00022840"/>
    </source>
</evidence>
<evidence type="ECO:0000313" key="7">
    <source>
        <dbReference type="Ensembl" id="ENSECRP00000020277.1"/>
    </source>
</evidence>
<evidence type="ECO:0000256" key="5">
    <source>
        <dbReference type="SAM" id="MobiDB-lite"/>
    </source>
</evidence>
<feature type="compositionally biased region" description="Basic and acidic residues" evidence="5">
    <location>
        <begin position="36"/>
        <end position="49"/>
    </location>
</feature>
<keyword evidence="4" id="KW-0067">ATP-binding</keyword>
<dbReference type="Proteomes" id="UP000694620">
    <property type="component" value="Chromosome 9"/>
</dbReference>
<reference evidence="7" key="3">
    <citation type="submission" date="2025-09" db="UniProtKB">
        <authorList>
            <consortium name="Ensembl"/>
        </authorList>
    </citation>
    <scope>IDENTIFICATION</scope>
</reference>
<dbReference type="Pfam" id="PF21402">
    <property type="entry name" value="NLRX1_C"/>
    <property type="match status" value="1"/>
</dbReference>
<protein>
    <submittedName>
        <fullName evidence="7">NLR family member X1</fullName>
    </submittedName>
</protein>
<dbReference type="Gene3D" id="3.80.10.10">
    <property type="entry name" value="Ribonuclease Inhibitor"/>
    <property type="match status" value="1"/>
</dbReference>
<dbReference type="InterPro" id="IPR051261">
    <property type="entry name" value="NLR"/>
</dbReference>
<name>A0A8C4SVG4_ERPCA</name>
<dbReference type="Gene3D" id="3.40.50.300">
    <property type="entry name" value="P-loop containing nucleotide triphosphate hydrolases"/>
    <property type="match status" value="1"/>
</dbReference>
<dbReference type="InterPro" id="IPR007111">
    <property type="entry name" value="NACHT_NTPase"/>
</dbReference>
<keyword evidence="8" id="KW-1185">Reference proteome</keyword>
<keyword evidence="2" id="KW-0677">Repeat</keyword>
<dbReference type="InterPro" id="IPR048900">
    <property type="entry name" value="NLRX1_C"/>
</dbReference>